<dbReference type="EMBL" id="JACDUS010000016">
    <property type="protein sequence ID" value="MBA2883059.1"/>
    <property type="molecule type" value="Genomic_DNA"/>
</dbReference>
<name>A0A7W0CCF7_9BACT</name>
<dbReference type="AlphaFoldDB" id="A0A7W0CCF7"/>
<accession>A0A7W0CCF7</accession>
<evidence type="ECO:0000313" key="3">
    <source>
        <dbReference type="Proteomes" id="UP000525298"/>
    </source>
</evidence>
<evidence type="ECO:0000256" key="1">
    <source>
        <dbReference type="SAM" id="Coils"/>
    </source>
</evidence>
<reference evidence="2 3" key="1">
    <citation type="submission" date="2020-07" db="EMBL/GenBank/DDBJ databases">
        <title>Genomic Encyclopedia of Type Strains, Phase IV (KMG-IV): sequencing the most valuable type-strain genomes for metagenomic binning, comparative biology and taxonomic classification.</title>
        <authorList>
            <person name="Goeker M."/>
        </authorList>
    </citation>
    <scope>NUCLEOTIDE SEQUENCE [LARGE SCALE GENOMIC DNA]</scope>
    <source>
        <strain evidence="2 3">DSM 17721</strain>
    </source>
</reference>
<proteinExistence type="predicted"/>
<comment type="caution">
    <text evidence="2">The sequence shown here is derived from an EMBL/GenBank/DDBJ whole genome shotgun (WGS) entry which is preliminary data.</text>
</comment>
<sequence length="132" mass="14664">MDHSMKKFSFNKEQAAKVAKEANAEEKQQVVNANELLKSANDSGTHVDEQEFLASISKPLASNIFNRNNNFSNISNISNEAGLNLKIEPMAECLHGKTCADLQAPGEQRPVCRIGGEPVFDLEQCPKGWWFK</sequence>
<dbReference type="Proteomes" id="UP000525298">
    <property type="component" value="Unassembled WGS sequence"/>
</dbReference>
<keyword evidence="1" id="KW-0175">Coiled coil</keyword>
<gene>
    <name evidence="2" type="ORF">HNR65_003416</name>
</gene>
<evidence type="ECO:0000313" key="2">
    <source>
        <dbReference type="EMBL" id="MBA2883059.1"/>
    </source>
</evidence>
<feature type="coiled-coil region" evidence="1">
    <location>
        <begin position="16"/>
        <end position="43"/>
    </location>
</feature>
<protein>
    <submittedName>
        <fullName evidence="2">Uncharacterized protein</fullName>
    </submittedName>
</protein>
<keyword evidence="3" id="KW-1185">Reference proteome</keyword>
<dbReference type="RefSeq" id="WP_181552677.1">
    <property type="nucleotide sequence ID" value="NZ_JACDUS010000016.1"/>
</dbReference>
<organism evidence="2 3">
    <name type="scientific">Desulfosalsimonas propionicica</name>
    <dbReference type="NCBI Taxonomy" id="332175"/>
    <lineage>
        <taxon>Bacteria</taxon>
        <taxon>Pseudomonadati</taxon>
        <taxon>Thermodesulfobacteriota</taxon>
        <taxon>Desulfobacteria</taxon>
        <taxon>Desulfobacterales</taxon>
        <taxon>Desulfosalsimonadaceae</taxon>
        <taxon>Desulfosalsimonas</taxon>
    </lineage>
</organism>